<dbReference type="AlphaFoldDB" id="A0A819CCA9"/>
<dbReference type="Proteomes" id="UP000663864">
    <property type="component" value="Unassembled WGS sequence"/>
</dbReference>
<sequence>MESPNLLVNPGAELDLSGWTQVGSSQVIRDRGEVLNKKFESRSGAGMFAGGHGSGGDLVGLSQLVNLLDDAQKFDAAQLDSETLKVEIQFYYQNHHRPLLSSDDVQVVVIFQSTTNTTLSEMDSGLLNCPHDPGWYLYNKTVNLPVGTRIIQYRMLFKRNGGDAIDSYIDDNSLRVIE</sequence>
<dbReference type="EMBL" id="CAJNOT010000578">
    <property type="protein sequence ID" value="CAF1026217.1"/>
    <property type="molecule type" value="Genomic_DNA"/>
</dbReference>
<comment type="caution">
    <text evidence="2">The sequence shown here is derived from an EMBL/GenBank/DDBJ whole genome shotgun (WGS) entry which is preliminary data.</text>
</comment>
<protein>
    <submittedName>
        <fullName evidence="2">Uncharacterized protein</fullName>
    </submittedName>
</protein>
<accession>A0A819CCA9</accession>
<evidence type="ECO:0000313" key="1">
    <source>
        <dbReference type="EMBL" id="CAF1026217.1"/>
    </source>
</evidence>
<proteinExistence type="predicted"/>
<dbReference type="Gene3D" id="2.60.120.260">
    <property type="entry name" value="Galactose-binding domain-like"/>
    <property type="match status" value="1"/>
</dbReference>
<name>A0A819CCA9_9BILA</name>
<dbReference type="EMBL" id="CAJOBD010001609">
    <property type="protein sequence ID" value="CAF3816639.1"/>
    <property type="molecule type" value="Genomic_DNA"/>
</dbReference>
<evidence type="ECO:0000313" key="3">
    <source>
        <dbReference type="Proteomes" id="UP000663836"/>
    </source>
</evidence>
<evidence type="ECO:0000313" key="2">
    <source>
        <dbReference type="EMBL" id="CAF3816639.1"/>
    </source>
</evidence>
<dbReference type="Proteomes" id="UP000663836">
    <property type="component" value="Unassembled WGS sequence"/>
</dbReference>
<gene>
    <name evidence="2" type="ORF">JBS370_LOCUS16197</name>
    <name evidence="1" type="ORF">ZHD862_LOCUS13800</name>
</gene>
<organism evidence="2 3">
    <name type="scientific">Rotaria sordida</name>
    <dbReference type="NCBI Taxonomy" id="392033"/>
    <lineage>
        <taxon>Eukaryota</taxon>
        <taxon>Metazoa</taxon>
        <taxon>Spiralia</taxon>
        <taxon>Gnathifera</taxon>
        <taxon>Rotifera</taxon>
        <taxon>Eurotatoria</taxon>
        <taxon>Bdelloidea</taxon>
        <taxon>Philodinida</taxon>
        <taxon>Philodinidae</taxon>
        <taxon>Rotaria</taxon>
    </lineage>
</organism>
<reference evidence="2" key="1">
    <citation type="submission" date="2021-02" db="EMBL/GenBank/DDBJ databases">
        <authorList>
            <person name="Nowell W R."/>
        </authorList>
    </citation>
    <scope>NUCLEOTIDE SEQUENCE</scope>
</reference>